<protein>
    <submittedName>
        <fullName evidence="6">CRP/FNR family transcriptional regulator, transcriptional activator FtrB</fullName>
    </submittedName>
</protein>
<dbReference type="STRING" id="1365950.SAMN05428963_104287"/>
<dbReference type="AlphaFoldDB" id="A0A1T4Q0M7"/>
<dbReference type="GO" id="GO:0003677">
    <property type="term" value="F:DNA binding"/>
    <property type="evidence" value="ECO:0007669"/>
    <property type="project" value="UniProtKB-KW"/>
</dbReference>
<dbReference type="PANTHER" id="PTHR24567:SF68">
    <property type="entry name" value="DNA-BINDING TRANSCRIPTIONAL DUAL REGULATOR CRP"/>
    <property type="match status" value="1"/>
</dbReference>
<sequence length="232" mass="25977">MRQEDIDRVRALRLFRDVADETFETLLRASFLQRFPRGLTLIRESEPADFLHVVIEGAVEMFAAGNGRETTISLVHPIGAFILAAVLKDQVNLQSARTLEPSQILMIPAVSVRQAMERDPAFMSAIVAELATGYRTVVKDLKNQKLRTGAERLANWLLRQEKERGAGGKVEIDVEKRTLAALLGMTPENLSRALATLKQHGVAVRGAQIEINERDRLVRFAHPDPLIDDYDI</sequence>
<dbReference type="CDD" id="cd00038">
    <property type="entry name" value="CAP_ED"/>
    <property type="match status" value="1"/>
</dbReference>
<keyword evidence="3" id="KW-0804">Transcription</keyword>
<dbReference type="EMBL" id="FUXL01000004">
    <property type="protein sequence ID" value="SJZ97370.1"/>
    <property type="molecule type" value="Genomic_DNA"/>
</dbReference>
<dbReference type="Pfam" id="PF00027">
    <property type="entry name" value="cNMP_binding"/>
    <property type="match status" value="1"/>
</dbReference>
<dbReference type="InterPro" id="IPR050397">
    <property type="entry name" value="Env_Response_Regulators"/>
</dbReference>
<dbReference type="SUPFAM" id="SSF51206">
    <property type="entry name" value="cAMP-binding domain-like"/>
    <property type="match status" value="1"/>
</dbReference>
<dbReference type="InterPro" id="IPR036390">
    <property type="entry name" value="WH_DNA-bd_sf"/>
</dbReference>
<evidence type="ECO:0000256" key="1">
    <source>
        <dbReference type="ARBA" id="ARBA00023015"/>
    </source>
</evidence>
<dbReference type="SUPFAM" id="SSF46785">
    <property type="entry name" value="Winged helix' DNA-binding domain"/>
    <property type="match status" value="1"/>
</dbReference>
<organism evidence="6 7">
    <name type="scientific">Consotaella salsifontis</name>
    <dbReference type="NCBI Taxonomy" id="1365950"/>
    <lineage>
        <taxon>Bacteria</taxon>
        <taxon>Pseudomonadati</taxon>
        <taxon>Pseudomonadota</taxon>
        <taxon>Alphaproteobacteria</taxon>
        <taxon>Hyphomicrobiales</taxon>
        <taxon>Aurantimonadaceae</taxon>
        <taxon>Consotaella</taxon>
    </lineage>
</organism>
<dbReference type="PANTHER" id="PTHR24567">
    <property type="entry name" value="CRP FAMILY TRANSCRIPTIONAL REGULATORY PROTEIN"/>
    <property type="match status" value="1"/>
</dbReference>
<dbReference type="SMART" id="SM00419">
    <property type="entry name" value="HTH_CRP"/>
    <property type="match status" value="1"/>
</dbReference>
<evidence type="ECO:0000259" key="5">
    <source>
        <dbReference type="PROSITE" id="PS51063"/>
    </source>
</evidence>
<dbReference type="InterPro" id="IPR014710">
    <property type="entry name" value="RmlC-like_jellyroll"/>
</dbReference>
<dbReference type="PROSITE" id="PS50042">
    <property type="entry name" value="CNMP_BINDING_3"/>
    <property type="match status" value="1"/>
</dbReference>
<dbReference type="NCBIfam" id="NF006901">
    <property type="entry name" value="PRK09392.1"/>
    <property type="match status" value="1"/>
</dbReference>
<dbReference type="SMART" id="SM00100">
    <property type="entry name" value="cNMP"/>
    <property type="match status" value="1"/>
</dbReference>
<proteinExistence type="predicted"/>
<keyword evidence="7" id="KW-1185">Reference proteome</keyword>
<dbReference type="OrthoDB" id="190787at2"/>
<dbReference type="InterPro" id="IPR000595">
    <property type="entry name" value="cNMP-bd_dom"/>
</dbReference>
<feature type="domain" description="Cyclic nucleotide-binding" evidence="4">
    <location>
        <begin position="14"/>
        <end position="133"/>
    </location>
</feature>
<dbReference type="GO" id="GO:0005829">
    <property type="term" value="C:cytosol"/>
    <property type="evidence" value="ECO:0007669"/>
    <property type="project" value="TreeGrafter"/>
</dbReference>
<dbReference type="InterPro" id="IPR018490">
    <property type="entry name" value="cNMP-bd_dom_sf"/>
</dbReference>
<evidence type="ECO:0000256" key="3">
    <source>
        <dbReference type="ARBA" id="ARBA00023163"/>
    </source>
</evidence>
<evidence type="ECO:0000256" key="2">
    <source>
        <dbReference type="ARBA" id="ARBA00023125"/>
    </source>
</evidence>
<evidence type="ECO:0000313" key="6">
    <source>
        <dbReference type="EMBL" id="SJZ97370.1"/>
    </source>
</evidence>
<reference evidence="6 7" key="1">
    <citation type="submission" date="2017-02" db="EMBL/GenBank/DDBJ databases">
        <authorList>
            <person name="Peterson S.W."/>
        </authorList>
    </citation>
    <scope>NUCLEOTIDE SEQUENCE [LARGE SCALE GENOMIC DNA]</scope>
    <source>
        <strain evidence="6 7">USBA 369</strain>
    </source>
</reference>
<dbReference type="InterPro" id="IPR036388">
    <property type="entry name" value="WH-like_DNA-bd_sf"/>
</dbReference>
<evidence type="ECO:0000259" key="4">
    <source>
        <dbReference type="PROSITE" id="PS50042"/>
    </source>
</evidence>
<keyword evidence="2" id="KW-0238">DNA-binding</keyword>
<accession>A0A1T4Q0M7</accession>
<dbReference type="Proteomes" id="UP000190135">
    <property type="component" value="Unassembled WGS sequence"/>
</dbReference>
<dbReference type="Gene3D" id="2.60.120.10">
    <property type="entry name" value="Jelly Rolls"/>
    <property type="match status" value="1"/>
</dbReference>
<dbReference type="Pfam" id="PF13545">
    <property type="entry name" value="HTH_Crp_2"/>
    <property type="match status" value="1"/>
</dbReference>
<feature type="domain" description="HTH crp-type" evidence="5">
    <location>
        <begin position="147"/>
        <end position="215"/>
    </location>
</feature>
<keyword evidence="1" id="KW-0805">Transcription regulation</keyword>
<dbReference type="Gene3D" id="1.10.10.10">
    <property type="entry name" value="Winged helix-like DNA-binding domain superfamily/Winged helix DNA-binding domain"/>
    <property type="match status" value="1"/>
</dbReference>
<gene>
    <name evidence="6" type="ORF">SAMN05428963_104287</name>
</gene>
<evidence type="ECO:0000313" key="7">
    <source>
        <dbReference type="Proteomes" id="UP000190135"/>
    </source>
</evidence>
<dbReference type="RefSeq" id="WP_078707808.1">
    <property type="nucleotide sequence ID" value="NZ_FUXL01000004.1"/>
</dbReference>
<dbReference type="PROSITE" id="PS51063">
    <property type="entry name" value="HTH_CRP_2"/>
    <property type="match status" value="1"/>
</dbReference>
<name>A0A1T4Q0M7_9HYPH</name>
<dbReference type="GO" id="GO:0003700">
    <property type="term" value="F:DNA-binding transcription factor activity"/>
    <property type="evidence" value="ECO:0007669"/>
    <property type="project" value="TreeGrafter"/>
</dbReference>
<dbReference type="InterPro" id="IPR012318">
    <property type="entry name" value="HTH_CRP"/>
</dbReference>